<protein>
    <recommendedName>
        <fullName evidence="3">F-box domain-containing protein</fullName>
    </recommendedName>
</protein>
<dbReference type="AlphaFoldDB" id="A0A9P6C149"/>
<dbReference type="EMBL" id="MU151204">
    <property type="protein sequence ID" value="KAF9447337.1"/>
    <property type="molecule type" value="Genomic_DNA"/>
</dbReference>
<dbReference type="Gene3D" id="1.20.1280.50">
    <property type="match status" value="1"/>
</dbReference>
<keyword evidence="2" id="KW-1185">Reference proteome</keyword>
<evidence type="ECO:0008006" key="3">
    <source>
        <dbReference type="Google" id="ProtNLM"/>
    </source>
</evidence>
<evidence type="ECO:0000313" key="1">
    <source>
        <dbReference type="EMBL" id="KAF9447337.1"/>
    </source>
</evidence>
<evidence type="ECO:0000313" key="2">
    <source>
        <dbReference type="Proteomes" id="UP000807342"/>
    </source>
</evidence>
<organism evidence="1 2">
    <name type="scientific">Macrolepiota fuliginosa MF-IS2</name>
    <dbReference type="NCBI Taxonomy" id="1400762"/>
    <lineage>
        <taxon>Eukaryota</taxon>
        <taxon>Fungi</taxon>
        <taxon>Dikarya</taxon>
        <taxon>Basidiomycota</taxon>
        <taxon>Agaricomycotina</taxon>
        <taxon>Agaricomycetes</taxon>
        <taxon>Agaricomycetidae</taxon>
        <taxon>Agaricales</taxon>
        <taxon>Agaricineae</taxon>
        <taxon>Agaricaceae</taxon>
        <taxon>Macrolepiota</taxon>
    </lineage>
</organism>
<gene>
    <name evidence="1" type="ORF">P691DRAFT_671693</name>
</gene>
<dbReference type="Proteomes" id="UP000807342">
    <property type="component" value="Unassembled WGS sequence"/>
</dbReference>
<reference evidence="1" key="1">
    <citation type="submission" date="2020-11" db="EMBL/GenBank/DDBJ databases">
        <authorList>
            <consortium name="DOE Joint Genome Institute"/>
            <person name="Ahrendt S."/>
            <person name="Riley R."/>
            <person name="Andreopoulos W."/>
            <person name="Labutti K."/>
            <person name="Pangilinan J."/>
            <person name="Ruiz-Duenas F.J."/>
            <person name="Barrasa J.M."/>
            <person name="Sanchez-Garcia M."/>
            <person name="Camarero S."/>
            <person name="Miyauchi S."/>
            <person name="Serrano A."/>
            <person name="Linde D."/>
            <person name="Babiker R."/>
            <person name="Drula E."/>
            <person name="Ayuso-Fernandez I."/>
            <person name="Pacheco R."/>
            <person name="Padilla G."/>
            <person name="Ferreira P."/>
            <person name="Barriuso J."/>
            <person name="Kellner H."/>
            <person name="Castanera R."/>
            <person name="Alfaro M."/>
            <person name="Ramirez L."/>
            <person name="Pisabarro A.G."/>
            <person name="Kuo A."/>
            <person name="Tritt A."/>
            <person name="Lipzen A."/>
            <person name="He G."/>
            <person name="Yan M."/>
            <person name="Ng V."/>
            <person name="Cullen D."/>
            <person name="Martin F."/>
            <person name="Rosso M.-N."/>
            <person name="Henrissat B."/>
            <person name="Hibbett D."/>
            <person name="Martinez A.T."/>
            <person name="Grigoriev I.V."/>
        </authorList>
    </citation>
    <scope>NUCLEOTIDE SEQUENCE</scope>
    <source>
        <strain evidence="1">MF-IS2</strain>
    </source>
</reference>
<feature type="non-terminal residue" evidence="1">
    <location>
        <position position="162"/>
    </location>
</feature>
<dbReference type="OrthoDB" id="2939176at2759"/>
<name>A0A9P6C149_9AGAR</name>
<comment type="caution">
    <text evidence="1">The sequence shown here is derived from an EMBL/GenBank/DDBJ whole genome shotgun (WGS) entry which is preliminary data.</text>
</comment>
<proteinExistence type="predicted"/>
<accession>A0A9P6C149</accession>
<sequence length="162" mass="18478">MSVCPHCDHCRQNLKTGSQRHLDDIALIRANIDHLRGLIDTLQTSRIALLRRLNSLRSDTRNLPVETLSLIFQYAAPSPDIGSRSLRLYCEESYPDEKANHTPIVLGAVCSTWYHIAQSTPQLWTSLVIDVQRWQQIPPSTALLQHYLSKTKHLPFSLELNL</sequence>